<keyword evidence="2 4" id="KW-0689">Ribosomal protein</keyword>
<dbReference type="GO" id="GO:0017148">
    <property type="term" value="P:negative regulation of translation"/>
    <property type="evidence" value="ECO:0007669"/>
    <property type="project" value="TreeGrafter"/>
</dbReference>
<accession>A0A6J5JWF6</accession>
<dbReference type="GO" id="GO:0022625">
    <property type="term" value="C:cytosolic large ribosomal subunit"/>
    <property type="evidence" value="ECO:0007669"/>
    <property type="project" value="TreeGrafter"/>
</dbReference>
<comment type="function">
    <text evidence="4">This protein is one of the early assembly proteins of the 50S ribosomal subunit, although it is not seen to bind rRNA by itself. It is important during the early stages of 50S assembly.</text>
</comment>
<reference evidence="5 6" key="1">
    <citation type="submission" date="2020-04" db="EMBL/GenBank/DDBJ databases">
        <authorList>
            <person name="Graf S J."/>
        </authorList>
    </citation>
    <scope>NUCLEOTIDE SEQUENCE [LARGE SCALE GENOMIC DNA]</scope>
    <source>
        <strain evidence="5">1</strain>
    </source>
</reference>
<dbReference type="Gene3D" id="3.90.1180.10">
    <property type="entry name" value="Ribosomal protein L13"/>
    <property type="match status" value="1"/>
</dbReference>
<dbReference type="NCBIfam" id="TIGR01066">
    <property type="entry name" value="rplM_bact"/>
    <property type="match status" value="1"/>
</dbReference>
<dbReference type="SUPFAM" id="SSF52161">
    <property type="entry name" value="Ribosomal protein L13"/>
    <property type="match status" value="1"/>
</dbReference>
<dbReference type="PANTHER" id="PTHR11545:SF2">
    <property type="entry name" value="LARGE RIBOSOMAL SUBUNIT PROTEIN UL13M"/>
    <property type="match status" value="1"/>
</dbReference>
<proteinExistence type="inferred from homology"/>
<dbReference type="GO" id="GO:0003735">
    <property type="term" value="F:structural constituent of ribosome"/>
    <property type="evidence" value="ECO:0007669"/>
    <property type="project" value="InterPro"/>
</dbReference>
<dbReference type="RefSeq" id="WP_176604884.1">
    <property type="nucleotide sequence ID" value="NZ_LR794158.1"/>
</dbReference>
<dbReference type="Pfam" id="PF00572">
    <property type="entry name" value="Ribosomal_L13"/>
    <property type="match status" value="1"/>
</dbReference>
<evidence type="ECO:0000313" key="6">
    <source>
        <dbReference type="Proteomes" id="UP000509549"/>
    </source>
</evidence>
<dbReference type="InterPro" id="IPR005823">
    <property type="entry name" value="Ribosomal_uL13_bac-type"/>
</dbReference>
<dbReference type="InterPro" id="IPR005822">
    <property type="entry name" value="Ribosomal_uL13"/>
</dbReference>
<dbReference type="InterPro" id="IPR036899">
    <property type="entry name" value="Ribosomal_uL13_sf"/>
</dbReference>
<evidence type="ECO:0000256" key="4">
    <source>
        <dbReference type="HAMAP-Rule" id="MF_01366"/>
    </source>
</evidence>
<keyword evidence="3 4" id="KW-0687">Ribonucleoprotein</keyword>
<dbReference type="KEGG" id="acil:ESZ_00138"/>
<keyword evidence="6" id="KW-1185">Reference proteome</keyword>
<dbReference type="Proteomes" id="UP000509549">
    <property type="component" value="Chromosome"/>
</dbReference>
<evidence type="ECO:0000313" key="5">
    <source>
        <dbReference type="EMBL" id="CAB3976354.1"/>
    </source>
</evidence>
<sequence>MNETNNQIKEKWILLDAENKVLGRLASKIAIYLMGKNTIEYKRNVVSGYNIIVINAKKLIFTGKKINNKVYYRHSGYPGGFKKTLLKDLVEKNIQFVIKNAVKGMLPKNKLQKIMLKRLRIFSTSTHIHEAQKPEKIEI</sequence>
<evidence type="ECO:0000256" key="1">
    <source>
        <dbReference type="ARBA" id="ARBA00006227"/>
    </source>
</evidence>
<evidence type="ECO:0000256" key="2">
    <source>
        <dbReference type="ARBA" id="ARBA00022980"/>
    </source>
</evidence>
<organism evidence="5 6">
    <name type="scientific">Candidatus Azoamicus ciliaticola</name>
    <dbReference type="NCBI Taxonomy" id="2652803"/>
    <lineage>
        <taxon>Bacteria</taxon>
        <taxon>Pseudomonadati</taxon>
        <taxon>Pseudomonadota</taxon>
        <taxon>Gammaproteobacteria</taxon>
        <taxon>Candidatus Azoamicaceae</taxon>
        <taxon>Candidatus Azoamicus</taxon>
    </lineage>
</organism>
<dbReference type="CDD" id="cd00392">
    <property type="entry name" value="Ribosomal_L13"/>
    <property type="match status" value="1"/>
</dbReference>
<protein>
    <recommendedName>
        <fullName evidence="4">Large ribosomal subunit protein uL13</fullName>
    </recommendedName>
</protein>
<evidence type="ECO:0000256" key="3">
    <source>
        <dbReference type="ARBA" id="ARBA00023274"/>
    </source>
</evidence>
<name>A0A6J5JWF6_9GAMM</name>
<comment type="similarity">
    <text evidence="1 4">Belongs to the universal ribosomal protein uL13 family.</text>
</comment>
<dbReference type="HAMAP" id="MF_01366">
    <property type="entry name" value="Ribosomal_uL13"/>
    <property type="match status" value="1"/>
</dbReference>
<dbReference type="PIRSF" id="PIRSF002181">
    <property type="entry name" value="Ribosomal_L13"/>
    <property type="match status" value="1"/>
</dbReference>
<dbReference type="PANTHER" id="PTHR11545">
    <property type="entry name" value="RIBOSOMAL PROTEIN L13"/>
    <property type="match status" value="1"/>
</dbReference>
<dbReference type="AlphaFoldDB" id="A0A6J5JWF6"/>
<comment type="subunit">
    <text evidence="4">Part of the 50S ribosomal subunit.</text>
</comment>
<dbReference type="GO" id="GO:0006412">
    <property type="term" value="P:translation"/>
    <property type="evidence" value="ECO:0007669"/>
    <property type="project" value="UniProtKB-UniRule"/>
</dbReference>
<dbReference type="EMBL" id="LR794158">
    <property type="protein sequence ID" value="CAB3976354.1"/>
    <property type="molecule type" value="Genomic_DNA"/>
</dbReference>
<gene>
    <name evidence="4 5" type="primary">rplM</name>
    <name evidence="5" type="ORF">ESZ_00138</name>
</gene>
<dbReference type="GO" id="GO:0003729">
    <property type="term" value="F:mRNA binding"/>
    <property type="evidence" value="ECO:0007669"/>
    <property type="project" value="TreeGrafter"/>
</dbReference>